<reference evidence="7" key="1">
    <citation type="submission" date="2016-10" db="EMBL/GenBank/DDBJ databases">
        <authorList>
            <person name="Varghese N."/>
            <person name="Submissions S."/>
        </authorList>
    </citation>
    <scope>NUCLEOTIDE SEQUENCE [LARGE SCALE GENOMIC DNA]</scope>
    <source>
        <strain evidence="7">DSM 217</strain>
    </source>
</reference>
<evidence type="ECO:0000256" key="4">
    <source>
        <dbReference type="ARBA" id="ARBA00038303"/>
    </source>
</evidence>
<evidence type="ECO:0000256" key="1">
    <source>
        <dbReference type="ARBA" id="ARBA00022603"/>
    </source>
</evidence>
<dbReference type="NCBIfam" id="NF000986">
    <property type="entry name" value="PRK00103.1-4"/>
    <property type="match status" value="1"/>
</dbReference>
<dbReference type="Pfam" id="PF02590">
    <property type="entry name" value="SPOUT_MTase"/>
    <property type="match status" value="1"/>
</dbReference>
<keyword evidence="5" id="KW-0963">Cytoplasm</keyword>
<dbReference type="InterPro" id="IPR029026">
    <property type="entry name" value="tRNA_m1G_MTases_N"/>
</dbReference>
<dbReference type="GO" id="GO:0070038">
    <property type="term" value="F:rRNA (pseudouridine-N3-)-methyltransferase activity"/>
    <property type="evidence" value="ECO:0007669"/>
    <property type="project" value="UniProtKB-UniRule"/>
</dbReference>
<comment type="function">
    <text evidence="5">Specifically methylates the pseudouridine at position 1915 (m3Psi1915) in 23S rRNA.</text>
</comment>
<dbReference type="RefSeq" id="WP_093032694.1">
    <property type="nucleotide sequence ID" value="NZ_FNNZ01000011.1"/>
</dbReference>
<protein>
    <recommendedName>
        <fullName evidence="5">Ribosomal RNA large subunit methyltransferase H</fullName>
        <ecNumber evidence="5">2.1.1.177</ecNumber>
    </recommendedName>
    <alternativeName>
        <fullName evidence="5">23S rRNA (pseudouridine1915-N3)-methyltransferase</fullName>
    </alternativeName>
    <alternativeName>
        <fullName evidence="5">23S rRNA m3Psi1915 methyltransferase</fullName>
    </alternativeName>
    <alternativeName>
        <fullName evidence="5">rRNA (pseudouridine-N3-)-methyltransferase RlmH</fullName>
    </alternativeName>
</protein>
<feature type="binding site" evidence="5">
    <location>
        <position position="104"/>
    </location>
    <ligand>
        <name>S-adenosyl-L-methionine</name>
        <dbReference type="ChEBI" id="CHEBI:59789"/>
    </ligand>
</feature>
<keyword evidence="3 5" id="KW-0949">S-adenosyl-L-methionine</keyword>
<evidence type="ECO:0000313" key="7">
    <source>
        <dbReference type="Proteomes" id="UP000198816"/>
    </source>
</evidence>
<feature type="binding site" evidence="5">
    <location>
        <begin position="123"/>
        <end position="128"/>
    </location>
    <ligand>
        <name>S-adenosyl-L-methionine</name>
        <dbReference type="ChEBI" id="CHEBI:59789"/>
    </ligand>
</feature>
<comment type="similarity">
    <text evidence="4 5">Belongs to the RNA methyltransferase RlmH family.</text>
</comment>
<organism evidence="6 7">
    <name type="scientific">Thiocapsa roseopersicina</name>
    <dbReference type="NCBI Taxonomy" id="1058"/>
    <lineage>
        <taxon>Bacteria</taxon>
        <taxon>Pseudomonadati</taxon>
        <taxon>Pseudomonadota</taxon>
        <taxon>Gammaproteobacteria</taxon>
        <taxon>Chromatiales</taxon>
        <taxon>Chromatiaceae</taxon>
        <taxon>Thiocapsa</taxon>
    </lineage>
</organism>
<dbReference type="NCBIfam" id="TIGR00246">
    <property type="entry name" value="tRNA_RlmH_YbeA"/>
    <property type="match status" value="1"/>
</dbReference>
<keyword evidence="1 5" id="KW-0489">Methyltransferase</keyword>
<evidence type="ECO:0000256" key="2">
    <source>
        <dbReference type="ARBA" id="ARBA00022679"/>
    </source>
</evidence>
<comment type="subcellular location">
    <subcellularLocation>
        <location evidence="5">Cytoplasm</location>
    </subcellularLocation>
</comment>
<dbReference type="Gene3D" id="3.40.1280.10">
    <property type="match status" value="1"/>
</dbReference>
<sequence length="157" mass="17239">MRVRLIAVGRRMPAWVETGYAEYAKRLPSECALSVVEIEPGQRGKGSGGERARADEGTRMMKAIPKGARVVALDGAGEPWSTEALAEQLRAWLAGGRDLALLVGGPDGLAEPCLERADQRWSLSRLTFPHPLVRVIVAEQLYRAWTLVQGHPYHRGD</sequence>
<comment type="subunit">
    <text evidence="5">Homodimer.</text>
</comment>
<dbReference type="InterPro" id="IPR003742">
    <property type="entry name" value="RlmH-like"/>
</dbReference>
<dbReference type="OrthoDB" id="9806643at2"/>
<evidence type="ECO:0000256" key="3">
    <source>
        <dbReference type="ARBA" id="ARBA00022691"/>
    </source>
</evidence>
<dbReference type="SUPFAM" id="SSF75217">
    <property type="entry name" value="alpha/beta knot"/>
    <property type="match status" value="1"/>
</dbReference>
<dbReference type="PANTHER" id="PTHR33603:SF1">
    <property type="entry name" value="RIBOSOMAL RNA LARGE SUBUNIT METHYLTRANSFERASE H"/>
    <property type="match status" value="1"/>
</dbReference>
<keyword evidence="7" id="KW-1185">Reference proteome</keyword>
<evidence type="ECO:0000313" key="6">
    <source>
        <dbReference type="EMBL" id="SDW97072.1"/>
    </source>
</evidence>
<keyword evidence="2 5" id="KW-0808">Transferase</keyword>
<dbReference type="EC" id="2.1.1.177" evidence="5"/>
<dbReference type="CDD" id="cd18081">
    <property type="entry name" value="RlmH-like"/>
    <property type="match status" value="1"/>
</dbReference>
<proteinExistence type="inferred from homology"/>
<dbReference type="HAMAP" id="MF_00658">
    <property type="entry name" value="23SrRNA_methyltr_H"/>
    <property type="match status" value="1"/>
</dbReference>
<accession>A0A1H2XVT9</accession>
<dbReference type="EMBL" id="FNNZ01000011">
    <property type="protein sequence ID" value="SDW97072.1"/>
    <property type="molecule type" value="Genomic_DNA"/>
</dbReference>
<name>A0A1H2XVT9_THIRO</name>
<dbReference type="PIRSF" id="PIRSF004505">
    <property type="entry name" value="MT_bac"/>
    <property type="match status" value="1"/>
</dbReference>
<comment type="catalytic activity">
    <reaction evidence="5">
        <text>pseudouridine(1915) in 23S rRNA + S-adenosyl-L-methionine = N(3)-methylpseudouridine(1915) in 23S rRNA + S-adenosyl-L-homocysteine + H(+)</text>
        <dbReference type="Rhea" id="RHEA:42752"/>
        <dbReference type="Rhea" id="RHEA-COMP:10221"/>
        <dbReference type="Rhea" id="RHEA-COMP:10222"/>
        <dbReference type="ChEBI" id="CHEBI:15378"/>
        <dbReference type="ChEBI" id="CHEBI:57856"/>
        <dbReference type="ChEBI" id="CHEBI:59789"/>
        <dbReference type="ChEBI" id="CHEBI:65314"/>
        <dbReference type="ChEBI" id="CHEBI:74486"/>
        <dbReference type="EC" id="2.1.1.177"/>
    </reaction>
</comment>
<dbReference type="Proteomes" id="UP000198816">
    <property type="component" value="Unassembled WGS sequence"/>
</dbReference>
<evidence type="ECO:0000256" key="5">
    <source>
        <dbReference type="HAMAP-Rule" id="MF_00658"/>
    </source>
</evidence>
<dbReference type="AlphaFoldDB" id="A0A1H2XVT9"/>
<dbReference type="GO" id="GO:0005737">
    <property type="term" value="C:cytoplasm"/>
    <property type="evidence" value="ECO:0007669"/>
    <property type="project" value="UniProtKB-SubCell"/>
</dbReference>
<gene>
    <name evidence="5" type="primary">rlmH</name>
    <name evidence="6" type="ORF">SAMN05421783_111136</name>
</gene>
<dbReference type="PANTHER" id="PTHR33603">
    <property type="entry name" value="METHYLTRANSFERASE"/>
    <property type="match status" value="1"/>
</dbReference>
<feature type="binding site" evidence="5">
    <location>
        <position position="73"/>
    </location>
    <ligand>
        <name>S-adenosyl-L-methionine</name>
        <dbReference type="ChEBI" id="CHEBI:59789"/>
    </ligand>
</feature>
<dbReference type="InterPro" id="IPR029028">
    <property type="entry name" value="Alpha/beta_knot_MTases"/>
</dbReference>
<dbReference type="STRING" id="1058.SAMN05421783_111136"/>
<keyword evidence="5" id="KW-0698">rRNA processing</keyword>